<name>A0ABD5ULC4_9EURY</name>
<organism evidence="1 2">
    <name type="scientific">Halorubrum trueperi</name>
    <dbReference type="NCBI Taxonomy" id="2004704"/>
    <lineage>
        <taxon>Archaea</taxon>
        <taxon>Methanobacteriati</taxon>
        <taxon>Methanobacteriota</taxon>
        <taxon>Stenosarchaea group</taxon>
        <taxon>Halobacteria</taxon>
        <taxon>Halobacteriales</taxon>
        <taxon>Haloferacaceae</taxon>
        <taxon>Halorubrum</taxon>
    </lineage>
</organism>
<dbReference type="RefSeq" id="WP_379765720.1">
    <property type="nucleotide sequence ID" value="NZ_JBHSXI010000005.1"/>
</dbReference>
<evidence type="ECO:0000313" key="1">
    <source>
        <dbReference type="EMBL" id="MFC6888553.1"/>
    </source>
</evidence>
<reference evidence="1 2" key="1">
    <citation type="journal article" date="2019" name="Int. J. Syst. Evol. Microbiol.">
        <title>The Global Catalogue of Microorganisms (GCM) 10K type strain sequencing project: providing services to taxonomists for standard genome sequencing and annotation.</title>
        <authorList>
            <consortium name="The Broad Institute Genomics Platform"/>
            <consortium name="The Broad Institute Genome Sequencing Center for Infectious Disease"/>
            <person name="Wu L."/>
            <person name="Ma J."/>
        </authorList>
    </citation>
    <scope>NUCLEOTIDE SEQUENCE [LARGE SCALE GENOMIC DNA]</scope>
    <source>
        <strain evidence="1 2">Y73</strain>
    </source>
</reference>
<comment type="caution">
    <text evidence="1">The sequence shown here is derived from an EMBL/GenBank/DDBJ whole genome shotgun (WGS) entry which is preliminary data.</text>
</comment>
<dbReference type="EMBL" id="JBHSXI010000005">
    <property type="protein sequence ID" value="MFC6888553.1"/>
    <property type="molecule type" value="Genomic_DNA"/>
</dbReference>
<dbReference type="AlphaFoldDB" id="A0ABD5ULC4"/>
<dbReference type="Proteomes" id="UP001596333">
    <property type="component" value="Unassembled WGS sequence"/>
</dbReference>
<proteinExistence type="predicted"/>
<protein>
    <submittedName>
        <fullName evidence="1">Uncharacterized protein</fullName>
    </submittedName>
</protein>
<accession>A0ABD5ULC4</accession>
<gene>
    <name evidence="1" type="ORF">ACFQEY_05855</name>
</gene>
<evidence type="ECO:0000313" key="2">
    <source>
        <dbReference type="Proteomes" id="UP001596333"/>
    </source>
</evidence>
<keyword evidence="2" id="KW-1185">Reference proteome</keyword>
<sequence length="45" mass="4809">MVPTDGSELARRALEEACTIAGLTDATINDGDGLRPYNRNSFEAP</sequence>